<reference evidence="1" key="2">
    <citation type="submission" date="2020-06" db="EMBL/GenBank/DDBJ databases">
        <authorList>
            <person name="Sheffer M."/>
        </authorList>
    </citation>
    <scope>NUCLEOTIDE SEQUENCE</scope>
</reference>
<evidence type="ECO:0000313" key="2">
    <source>
        <dbReference type="Proteomes" id="UP000807504"/>
    </source>
</evidence>
<proteinExistence type="predicted"/>
<dbReference type="EMBL" id="JABXBU010002231">
    <property type="protein sequence ID" value="KAF8763338.1"/>
    <property type="molecule type" value="Genomic_DNA"/>
</dbReference>
<sequence>MNYRESLLSNEPNGCTAAIIPNDTMSCGAIIASFSRAFLPPVVSPSRPEAGLLAQGLLFLVNKKTGLRFLSSLEAFAVKAMGKYKVKATAFDKSDLVANEVEYSKIKAYDYHENQVCCDTFFLVLFRLQLSGRLEVDHKCGTEGNG</sequence>
<reference evidence="1" key="1">
    <citation type="journal article" date="2020" name="bioRxiv">
        <title>Chromosome-level reference genome of the European wasp spider Argiope bruennichi: a resource for studies on range expansion and evolutionary adaptation.</title>
        <authorList>
            <person name="Sheffer M.M."/>
            <person name="Hoppe A."/>
            <person name="Krehenwinkel H."/>
            <person name="Uhl G."/>
            <person name="Kuss A.W."/>
            <person name="Jensen L."/>
            <person name="Jensen C."/>
            <person name="Gillespie R.G."/>
            <person name="Hoff K.J."/>
            <person name="Prost S."/>
        </authorList>
    </citation>
    <scope>NUCLEOTIDE SEQUENCE</scope>
</reference>
<accession>A0A8T0DXT9</accession>
<dbReference type="AlphaFoldDB" id="A0A8T0DXT9"/>
<protein>
    <submittedName>
        <fullName evidence="1">Uncharacterized protein</fullName>
    </submittedName>
</protein>
<name>A0A8T0DXT9_ARGBR</name>
<comment type="caution">
    <text evidence="1">The sequence shown here is derived from an EMBL/GenBank/DDBJ whole genome shotgun (WGS) entry which is preliminary data.</text>
</comment>
<organism evidence="1 2">
    <name type="scientific">Argiope bruennichi</name>
    <name type="common">Wasp spider</name>
    <name type="synonym">Aranea bruennichi</name>
    <dbReference type="NCBI Taxonomy" id="94029"/>
    <lineage>
        <taxon>Eukaryota</taxon>
        <taxon>Metazoa</taxon>
        <taxon>Ecdysozoa</taxon>
        <taxon>Arthropoda</taxon>
        <taxon>Chelicerata</taxon>
        <taxon>Arachnida</taxon>
        <taxon>Araneae</taxon>
        <taxon>Araneomorphae</taxon>
        <taxon>Entelegynae</taxon>
        <taxon>Araneoidea</taxon>
        <taxon>Araneidae</taxon>
        <taxon>Argiope</taxon>
    </lineage>
</organism>
<gene>
    <name evidence="1" type="ORF">HNY73_021533</name>
</gene>
<evidence type="ECO:0000313" key="1">
    <source>
        <dbReference type="EMBL" id="KAF8763338.1"/>
    </source>
</evidence>
<dbReference type="Proteomes" id="UP000807504">
    <property type="component" value="Unassembled WGS sequence"/>
</dbReference>
<keyword evidence="2" id="KW-1185">Reference proteome</keyword>